<comment type="caution">
    <text evidence="2">The sequence shown here is derived from an EMBL/GenBank/DDBJ whole genome shotgun (WGS) entry which is preliminary data.</text>
</comment>
<feature type="compositionally biased region" description="Basic and acidic residues" evidence="1">
    <location>
        <begin position="107"/>
        <end position="117"/>
    </location>
</feature>
<organism evidence="2 3">
    <name type="scientific">Saccharopolyspora hordei</name>
    <dbReference type="NCBI Taxonomy" id="1838"/>
    <lineage>
        <taxon>Bacteria</taxon>
        <taxon>Bacillati</taxon>
        <taxon>Actinomycetota</taxon>
        <taxon>Actinomycetes</taxon>
        <taxon>Pseudonocardiales</taxon>
        <taxon>Pseudonocardiaceae</taxon>
        <taxon>Saccharopolyspora</taxon>
    </lineage>
</organism>
<feature type="region of interest" description="Disordered" evidence="1">
    <location>
        <begin position="64"/>
        <end position="134"/>
    </location>
</feature>
<proteinExistence type="predicted"/>
<sequence length="134" mass="14421">MAPRLSRFSALSDMSVMRAELPALTGTVTVDNALGLPALPGDDAAPLLTDGTERFQVWADGQGRHRVSAPSPVGEQTVVDDGTTTWTRDSSERSVPRTPHRLGRRQPGGERAGDLRRPGRGRCRARAGPRRRAG</sequence>
<evidence type="ECO:0000313" key="3">
    <source>
        <dbReference type="Proteomes" id="UP000587002"/>
    </source>
</evidence>
<accession>A0A853AL25</accession>
<name>A0A853AL25_9PSEU</name>
<evidence type="ECO:0000313" key="2">
    <source>
        <dbReference type="EMBL" id="NYI84775.1"/>
    </source>
</evidence>
<dbReference type="EMBL" id="JACCFJ010000001">
    <property type="protein sequence ID" value="NYI84775.1"/>
    <property type="molecule type" value="Genomic_DNA"/>
</dbReference>
<feature type="compositionally biased region" description="Basic residues" evidence="1">
    <location>
        <begin position="118"/>
        <end position="134"/>
    </location>
</feature>
<evidence type="ECO:0000256" key="1">
    <source>
        <dbReference type="SAM" id="MobiDB-lite"/>
    </source>
</evidence>
<keyword evidence="3" id="KW-1185">Reference proteome</keyword>
<reference evidence="2 3" key="1">
    <citation type="submission" date="2020-07" db="EMBL/GenBank/DDBJ databases">
        <title>Sequencing the genomes of 1000 actinobacteria strains.</title>
        <authorList>
            <person name="Klenk H.-P."/>
        </authorList>
    </citation>
    <scope>NUCLEOTIDE SEQUENCE [LARGE SCALE GENOMIC DNA]</scope>
    <source>
        <strain evidence="2 3">DSM 44065</strain>
    </source>
</reference>
<protein>
    <submittedName>
        <fullName evidence="2">Uncharacterized protein</fullName>
    </submittedName>
</protein>
<dbReference type="RefSeq" id="WP_179722323.1">
    <property type="nucleotide sequence ID" value="NZ_BAABFH010000001.1"/>
</dbReference>
<dbReference type="AlphaFoldDB" id="A0A853AL25"/>
<dbReference type="Proteomes" id="UP000587002">
    <property type="component" value="Unassembled WGS sequence"/>
</dbReference>
<gene>
    <name evidence="2" type="ORF">HNR68_003405</name>
</gene>